<proteinExistence type="predicted"/>
<protein>
    <submittedName>
        <fullName evidence="1">Uncharacterized protein</fullName>
    </submittedName>
</protein>
<comment type="caution">
    <text evidence="1">The sequence shown here is derived from an EMBL/GenBank/DDBJ whole genome shotgun (WGS) entry which is preliminary data.</text>
</comment>
<accession>A0A2H0W6E3</accession>
<reference evidence="2" key="1">
    <citation type="submission" date="2017-09" db="EMBL/GenBank/DDBJ databases">
        <title>Depth-based differentiation of microbial function through sediment-hosted aquifers and enrichment of novel symbionts in the deep terrestrial subsurface.</title>
        <authorList>
            <person name="Probst A.J."/>
            <person name="Ladd B."/>
            <person name="Jarett J.K."/>
            <person name="Geller-Mcgrath D.E."/>
            <person name="Sieber C.M.K."/>
            <person name="Emerson J.B."/>
            <person name="Anantharaman K."/>
            <person name="Thomas B.C."/>
            <person name="Malmstrom R."/>
            <person name="Stieglmeier M."/>
            <person name="Klingl A."/>
            <person name="Woyke T."/>
            <person name="Ryan C.M."/>
            <person name="Banfield J.F."/>
        </authorList>
    </citation>
    <scope>NUCLEOTIDE SEQUENCE [LARGE SCALE GENOMIC DNA]</scope>
</reference>
<sequence>MKQIDFDKLEQDIVAGNKDAASDMLVSFFDSDLTPQERGEIMLNFAMIYARVKTKINQAYLESLEATLSDLKLVDQLEREGNEKVDLDDIRKRIQGS</sequence>
<dbReference type="EMBL" id="PEZW01000018">
    <property type="protein sequence ID" value="PIS07649.1"/>
    <property type="molecule type" value="Genomic_DNA"/>
</dbReference>
<evidence type="ECO:0000313" key="2">
    <source>
        <dbReference type="Proteomes" id="UP000231382"/>
    </source>
</evidence>
<evidence type="ECO:0000313" key="1">
    <source>
        <dbReference type="EMBL" id="PIS07649.1"/>
    </source>
</evidence>
<dbReference type="AlphaFoldDB" id="A0A2H0W6E3"/>
<gene>
    <name evidence="1" type="ORF">COT78_03045</name>
</gene>
<name>A0A2H0W6E3_9BACT</name>
<dbReference type="Proteomes" id="UP000231382">
    <property type="component" value="Unassembled WGS sequence"/>
</dbReference>
<organism evidence="1 2">
    <name type="scientific">Candidatus Berkelbacteria bacterium CG10_big_fil_rev_8_21_14_0_10_43_13</name>
    <dbReference type="NCBI Taxonomy" id="1974514"/>
    <lineage>
        <taxon>Bacteria</taxon>
        <taxon>Candidatus Berkelbacteria</taxon>
    </lineage>
</organism>